<organism evidence="2 3">
    <name type="scientific">Psilocybe cyanescens</name>
    <dbReference type="NCBI Taxonomy" id="93625"/>
    <lineage>
        <taxon>Eukaryota</taxon>
        <taxon>Fungi</taxon>
        <taxon>Dikarya</taxon>
        <taxon>Basidiomycota</taxon>
        <taxon>Agaricomycotina</taxon>
        <taxon>Agaricomycetes</taxon>
        <taxon>Agaricomycetidae</taxon>
        <taxon>Agaricales</taxon>
        <taxon>Agaricineae</taxon>
        <taxon>Strophariaceae</taxon>
        <taxon>Psilocybe</taxon>
    </lineage>
</organism>
<sequence>MPALILIVITYSTSSSSSPLSALMSLEIINQIHNKLCVITINPEEYKHELKELFEQLRRAYWLHTSEHGNSLEPDSALWFDVYTTLMQGINKGLNGNERLRPRYEQVQAVVVTFETRYEQVQALVVAFEKDEGKDNQMRADEQSNPSKAASAVLSGDQHDGSIAEAAIAATNEVQIEEAATTADDEVQTEPVTAVIPTTAAANSSKPSRHWKIMVVEIPPRKAMVTRNPALSDEEEGNLNKSRNHPTMKKGKGKEVLRMESDDEEEEEVESFGTTINFEMADDLSEEVFNPNARAVRWILEDMERNLRVVRDDSKHLMLEFQKLKETVN</sequence>
<evidence type="ECO:0000256" key="1">
    <source>
        <dbReference type="SAM" id="MobiDB-lite"/>
    </source>
</evidence>
<dbReference type="InParanoid" id="A0A409X3U1"/>
<comment type="caution">
    <text evidence="2">The sequence shown here is derived from an EMBL/GenBank/DDBJ whole genome shotgun (WGS) entry which is preliminary data.</text>
</comment>
<keyword evidence="3" id="KW-1185">Reference proteome</keyword>
<evidence type="ECO:0000313" key="3">
    <source>
        <dbReference type="Proteomes" id="UP000283269"/>
    </source>
</evidence>
<feature type="compositionally biased region" description="Basic residues" evidence="1">
    <location>
        <begin position="242"/>
        <end position="252"/>
    </location>
</feature>
<dbReference type="Proteomes" id="UP000283269">
    <property type="component" value="Unassembled WGS sequence"/>
</dbReference>
<protein>
    <submittedName>
        <fullName evidence="2">Uncharacterized protein</fullName>
    </submittedName>
</protein>
<feature type="compositionally biased region" description="Acidic residues" evidence="1">
    <location>
        <begin position="261"/>
        <end position="270"/>
    </location>
</feature>
<evidence type="ECO:0000313" key="2">
    <source>
        <dbReference type="EMBL" id="PPQ85414.1"/>
    </source>
</evidence>
<accession>A0A409X3U1</accession>
<reference evidence="2 3" key="1">
    <citation type="journal article" date="2018" name="Evol. Lett.">
        <title>Horizontal gene cluster transfer increased hallucinogenic mushroom diversity.</title>
        <authorList>
            <person name="Reynolds H.T."/>
            <person name="Vijayakumar V."/>
            <person name="Gluck-Thaler E."/>
            <person name="Korotkin H.B."/>
            <person name="Matheny P.B."/>
            <person name="Slot J.C."/>
        </authorList>
    </citation>
    <scope>NUCLEOTIDE SEQUENCE [LARGE SCALE GENOMIC DNA]</scope>
    <source>
        <strain evidence="2 3">2631</strain>
    </source>
</reference>
<feature type="region of interest" description="Disordered" evidence="1">
    <location>
        <begin position="230"/>
        <end position="271"/>
    </location>
</feature>
<feature type="region of interest" description="Disordered" evidence="1">
    <location>
        <begin position="134"/>
        <end position="158"/>
    </location>
</feature>
<gene>
    <name evidence="2" type="ORF">CVT25_006335</name>
</gene>
<dbReference type="EMBL" id="NHYD01002717">
    <property type="protein sequence ID" value="PPQ85414.1"/>
    <property type="molecule type" value="Genomic_DNA"/>
</dbReference>
<name>A0A409X3U1_PSICY</name>
<dbReference type="AlphaFoldDB" id="A0A409X3U1"/>
<proteinExistence type="predicted"/>